<gene>
    <name evidence="22" type="ORF">KSP39_PZI008075</name>
</gene>
<dbReference type="EMBL" id="JBBWWQ010000006">
    <property type="protein sequence ID" value="KAK8944150.1"/>
    <property type="molecule type" value="Genomic_DNA"/>
</dbReference>
<reference evidence="22 23" key="1">
    <citation type="journal article" date="2022" name="Nat. Plants">
        <title>Genomes of leafy and leafless Platanthera orchids illuminate the evolution of mycoheterotrophy.</title>
        <authorList>
            <person name="Li M.H."/>
            <person name="Liu K.W."/>
            <person name="Li Z."/>
            <person name="Lu H.C."/>
            <person name="Ye Q.L."/>
            <person name="Zhang D."/>
            <person name="Wang J.Y."/>
            <person name="Li Y.F."/>
            <person name="Zhong Z.M."/>
            <person name="Liu X."/>
            <person name="Yu X."/>
            <person name="Liu D.K."/>
            <person name="Tu X.D."/>
            <person name="Liu B."/>
            <person name="Hao Y."/>
            <person name="Liao X.Y."/>
            <person name="Jiang Y.T."/>
            <person name="Sun W.H."/>
            <person name="Chen J."/>
            <person name="Chen Y.Q."/>
            <person name="Ai Y."/>
            <person name="Zhai J.W."/>
            <person name="Wu S.S."/>
            <person name="Zhou Z."/>
            <person name="Hsiao Y.Y."/>
            <person name="Wu W.L."/>
            <person name="Chen Y.Y."/>
            <person name="Lin Y.F."/>
            <person name="Hsu J.L."/>
            <person name="Li C.Y."/>
            <person name="Wang Z.W."/>
            <person name="Zhao X."/>
            <person name="Zhong W.Y."/>
            <person name="Ma X.K."/>
            <person name="Ma L."/>
            <person name="Huang J."/>
            <person name="Chen G.Z."/>
            <person name="Huang M.Z."/>
            <person name="Huang L."/>
            <person name="Peng D.H."/>
            <person name="Luo Y.B."/>
            <person name="Zou S.Q."/>
            <person name="Chen S.P."/>
            <person name="Lan S."/>
            <person name="Tsai W.C."/>
            <person name="Van de Peer Y."/>
            <person name="Liu Z.J."/>
        </authorList>
    </citation>
    <scope>NUCLEOTIDE SEQUENCE [LARGE SCALE GENOMIC DNA]</scope>
    <source>
        <strain evidence="22">Lor287</strain>
    </source>
</reference>
<keyword evidence="2" id="KW-1188">Viral release from host cell</keyword>
<keyword evidence="8" id="KW-0255">Endonuclease</keyword>
<sequence length="1710" mass="189363">MVPKSRIKNKTKPAALVVIWRGGDRQGGRPHALRPLGGGRTVRPALHALRPLGAAAANHTPRGRSRVTTWRGGGWPGGQPRALWALTGGRTGWRSAAHLAVACEWLPGVSAACLMPRGHLAWRRPTAVPCHCAQGERGRGRLAGSDDLVSSIPMTNAARSPFLILFRAPLLPSSMEAVAKEQSSSPIEGACPLPIEIADEMHPPSPIVEDNQWQGTKQLSLLYEKEEASKLSGFTDSDWGSDKDYRKSTSAFVFLLGSKVISWSSIKQKIVALSSAEADYVVARVAACEGVWLQRLQSDLCPYRMINPNKIWSELRRLVESGSGPSSGGGIRGLCGLSVRFDRALCLWSWTVRVGVVSAVPAVTGRTAMSRSLLARTWRAACSSVHQQFGGGLSELGGLGGLGGLSVLSARFVFLLFHTGEIMSRHDNQVSTMDGGFARGLGIELLTPTNFKKWKSCMKSYLLGEELWEVVGGDDQVEITTEFGTAEQVRVWRKTNAKAEFALKRAVSPELFDHILGCESAAEIWTSLDGLFNRKNVARLQFLENELAKATQGDLSISKFFLKMKSLCAELSALDPDEPISEAKLKRHIIRGLRKEYVAFVTSVQGWATQPSLLELENLLASQESLARQMVRVTVSEGACDALFTEKKKKRWEGKKKQTAAGDESSSSKQQEGSLAPKKDWKKNLKCFRCHQPGHFKRDCKVKLQPGHVAGKEEASSSKEEVGWGGAFMTGTCVRALSTSDMKDDWIVDSGCGHHLTGDLSKFSSLQAYSGNEAIITADNTIHAVEKEGMVTVGSDKGPLTLRSVYHVPGMKKNLFFVTNAVDAGYHVLFGPTEVKFLRNVSAVKADVAHVGRRVKDLFVLSTSSYVDRMRANDSAAMWHERLGHVGMDKLKAMSSRSLVRGLPKLSSFGEGHVCAGCQYGKSHHLPFDKSQTRSKAPLEVIHGDLMGPTATASLGGSRYMLVLIDDYSRYTLVYFLKEKSEAFRLFVEFKELVEGRLNLKIKKLRTDNGGEFVSSEFSNFCRKHGIQRELTCAHTPQQNGVAERKIRHLTETCKCWLHAKSIPRSFWAEGMSCAAYVINRMPLSPINMKSPFEMLLKEKPSVEHLRVFGSTCYVHIPDALRTKLDAKAKKLVFVGYDERKKGWRCMDPVTKKFVVSRDVVFDELTSYGGSSVELPESKVDEGQEVAEIADQVELVVSPTAPVALSSGEEASGSGSRGSIAPNLPESIGEPEEAEEVISKEQPLRRSKRVIKPPARYCEGNTVSYVSCFFAGPLDEREPASFNEATGVKEWEDAMREEMDALKKNETWDLVPKVDGITPVTCKWVFKLKKKADGSIERFKARLVARGFSQQYGEDYEETFSPVVKMTSVRMVIALAACQGWRMWQLDVMNAFLYGEIDKDIFMDQPLGFVSEVHPDYVCKLRKALYGLKQAPRAWYGKIAEYLQFCGYLASNSDSSLFIKKKGELSVLVLLYVDDMIITGNSEEEVARLRAELAIRFEMKDLGELHHFLGLEVERKESGILIFQKGYAERIVNRFGLIEGKTYSTPMDQGLKLRRDEGRVLPDPLVFRAFIGSLIYLTITRPDIAYVVGRVSRFMAEPRKSHFVAAKNILKYVKATSDMGLLYRRDASFSLLGYTDADYGGDSDDRRSTSGYVFTCGSASISWCSKKQDSLSVSTTEAEYKASSLAAREAIWLRRLVDDVHEEVQGPTLL</sequence>
<keyword evidence="4" id="KW-0540">Nuclease</keyword>
<evidence type="ECO:0000259" key="20">
    <source>
        <dbReference type="PROSITE" id="PS50158"/>
    </source>
</evidence>
<keyword evidence="17" id="KW-0511">Multifunctional enzyme</keyword>
<keyword evidence="9" id="KW-0378">Hydrolase</keyword>
<feature type="compositionally biased region" description="Polar residues" evidence="19">
    <location>
        <begin position="664"/>
        <end position="673"/>
    </location>
</feature>
<proteinExistence type="predicted"/>
<evidence type="ECO:0000256" key="3">
    <source>
        <dbReference type="ARBA" id="ARBA00022670"/>
    </source>
</evidence>
<dbReference type="Gene3D" id="3.30.420.10">
    <property type="entry name" value="Ribonuclease H-like superfamily/Ribonuclease H"/>
    <property type="match status" value="1"/>
</dbReference>
<dbReference type="CDD" id="cd09272">
    <property type="entry name" value="RNase_HI_RT_Ty1"/>
    <property type="match status" value="2"/>
</dbReference>
<feature type="region of interest" description="Disordered" evidence="19">
    <location>
        <begin position="653"/>
        <end position="677"/>
    </location>
</feature>
<evidence type="ECO:0000256" key="13">
    <source>
        <dbReference type="ARBA" id="ARBA00022918"/>
    </source>
</evidence>
<dbReference type="GO" id="GO:0005524">
    <property type="term" value="F:ATP binding"/>
    <property type="evidence" value="ECO:0007669"/>
    <property type="project" value="UniProtKB-KW"/>
</dbReference>
<evidence type="ECO:0000256" key="1">
    <source>
        <dbReference type="ARBA" id="ARBA00002180"/>
    </source>
</evidence>
<keyword evidence="10" id="KW-0067">ATP-binding</keyword>
<dbReference type="GO" id="GO:0004190">
    <property type="term" value="F:aspartic-type endopeptidase activity"/>
    <property type="evidence" value="ECO:0007669"/>
    <property type="project" value="UniProtKB-KW"/>
</dbReference>
<dbReference type="Pfam" id="PF22936">
    <property type="entry name" value="Pol_BBD"/>
    <property type="match status" value="1"/>
</dbReference>
<evidence type="ECO:0000256" key="2">
    <source>
        <dbReference type="ARBA" id="ARBA00022612"/>
    </source>
</evidence>
<feature type="region of interest" description="Disordered" evidence="19">
    <location>
        <begin position="1205"/>
        <end position="1241"/>
    </location>
</feature>
<dbReference type="PROSITE" id="PS50994">
    <property type="entry name" value="INTEGRASE"/>
    <property type="match status" value="1"/>
</dbReference>
<keyword evidence="14" id="KW-0239">DNA-directed DNA polymerase</keyword>
<keyword evidence="3" id="KW-0645">Protease</keyword>
<dbReference type="InterPro" id="IPR012337">
    <property type="entry name" value="RNaseH-like_sf"/>
</dbReference>
<dbReference type="Pfam" id="PF00098">
    <property type="entry name" value="zf-CCHC"/>
    <property type="match status" value="1"/>
</dbReference>
<keyword evidence="6" id="KW-0547">Nucleotide-binding</keyword>
<evidence type="ECO:0000256" key="7">
    <source>
        <dbReference type="ARBA" id="ARBA00022750"/>
    </source>
</evidence>
<keyword evidence="13" id="KW-0695">RNA-directed DNA polymerase</keyword>
<evidence type="ECO:0000256" key="19">
    <source>
        <dbReference type="SAM" id="MobiDB-lite"/>
    </source>
</evidence>
<keyword evidence="18" id="KW-0862">Zinc</keyword>
<keyword evidence="15" id="KW-0917">Virion maturation</keyword>
<dbReference type="SMART" id="SM00343">
    <property type="entry name" value="ZnF_C2HC"/>
    <property type="match status" value="1"/>
</dbReference>
<evidence type="ECO:0000256" key="4">
    <source>
        <dbReference type="ARBA" id="ARBA00022722"/>
    </source>
</evidence>
<dbReference type="InterPro" id="IPR043502">
    <property type="entry name" value="DNA/RNA_pol_sf"/>
</dbReference>
<dbReference type="PANTHER" id="PTHR42648:SF11">
    <property type="entry name" value="TRANSPOSON TY4-P GAG-POL POLYPROTEIN"/>
    <property type="match status" value="1"/>
</dbReference>
<evidence type="ECO:0000256" key="10">
    <source>
        <dbReference type="ARBA" id="ARBA00022840"/>
    </source>
</evidence>
<dbReference type="SUPFAM" id="SSF57756">
    <property type="entry name" value="Retrovirus zinc finger-like domains"/>
    <property type="match status" value="1"/>
</dbReference>
<dbReference type="GO" id="GO:0003887">
    <property type="term" value="F:DNA-directed DNA polymerase activity"/>
    <property type="evidence" value="ECO:0007669"/>
    <property type="project" value="UniProtKB-KW"/>
</dbReference>
<dbReference type="InterPro" id="IPR054722">
    <property type="entry name" value="PolX-like_BBD"/>
</dbReference>
<dbReference type="GO" id="GO:0004519">
    <property type="term" value="F:endonuclease activity"/>
    <property type="evidence" value="ECO:0007669"/>
    <property type="project" value="UniProtKB-KW"/>
</dbReference>
<keyword evidence="7" id="KW-0064">Aspartyl protease</keyword>
<dbReference type="PANTHER" id="PTHR42648">
    <property type="entry name" value="TRANSPOSASE, PUTATIVE-RELATED"/>
    <property type="match status" value="1"/>
</dbReference>
<keyword evidence="16" id="KW-0233">DNA recombination</keyword>
<comment type="caution">
    <text evidence="22">The sequence shown here is derived from an EMBL/GenBank/DDBJ whole genome shotgun (WGS) entry which is preliminary data.</text>
</comment>
<dbReference type="InterPro" id="IPR039537">
    <property type="entry name" value="Retrotran_Ty1/copia-like"/>
</dbReference>
<dbReference type="InterPro" id="IPR001584">
    <property type="entry name" value="Integrase_cat-core"/>
</dbReference>
<dbReference type="GO" id="GO:0008270">
    <property type="term" value="F:zinc ion binding"/>
    <property type="evidence" value="ECO:0007669"/>
    <property type="project" value="UniProtKB-KW"/>
</dbReference>
<organism evidence="22 23">
    <name type="scientific">Platanthera zijinensis</name>
    <dbReference type="NCBI Taxonomy" id="2320716"/>
    <lineage>
        <taxon>Eukaryota</taxon>
        <taxon>Viridiplantae</taxon>
        <taxon>Streptophyta</taxon>
        <taxon>Embryophyta</taxon>
        <taxon>Tracheophyta</taxon>
        <taxon>Spermatophyta</taxon>
        <taxon>Magnoliopsida</taxon>
        <taxon>Liliopsida</taxon>
        <taxon>Asparagales</taxon>
        <taxon>Orchidaceae</taxon>
        <taxon>Orchidoideae</taxon>
        <taxon>Orchideae</taxon>
        <taxon>Orchidinae</taxon>
        <taxon>Platanthera</taxon>
    </lineage>
</organism>
<evidence type="ECO:0000259" key="21">
    <source>
        <dbReference type="PROSITE" id="PS50994"/>
    </source>
</evidence>
<keyword evidence="14" id="KW-0808">Transferase</keyword>
<dbReference type="GO" id="GO:0003964">
    <property type="term" value="F:RNA-directed DNA polymerase activity"/>
    <property type="evidence" value="ECO:0007669"/>
    <property type="project" value="UniProtKB-KW"/>
</dbReference>
<keyword evidence="23" id="KW-1185">Reference proteome</keyword>
<feature type="compositionally biased region" description="Low complexity" evidence="19">
    <location>
        <begin position="1206"/>
        <end position="1219"/>
    </location>
</feature>
<dbReference type="GO" id="GO:0006310">
    <property type="term" value="P:DNA recombination"/>
    <property type="evidence" value="ECO:0007669"/>
    <property type="project" value="UniProtKB-KW"/>
</dbReference>
<dbReference type="GO" id="GO:0003676">
    <property type="term" value="F:nucleic acid binding"/>
    <property type="evidence" value="ECO:0007669"/>
    <property type="project" value="InterPro"/>
</dbReference>
<dbReference type="Pfam" id="PF25597">
    <property type="entry name" value="SH3_retrovirus"/>
    <property type="match status" value="1"/>
</dbReference>
<keyword evidence="5" id="KW-0479">Metal-binding</keyword>
<evidence type="ECO:0000256" key="14">
    <source>
        <dbReference type="ARBA" id="ARBA00022932"/>
    </source>
</evidence>
<dbReference type="SUPFAM" id="SSF53098">
    <property type="entry name" value="Ribonuclease H-like"/>
    <property type="match status" value="1"/>
</dbReference>
<dbReference type="Pfam" id="PF14223">
    <property type="entry name" value="Retrotran_gag_2"/>
    <property type="match status" value="1"/>
</dbReference>
<dbReference type="InterPro" id="IPR001878">
    <property type="entry name" value="Znf_CCHC"/>
</dbReference>
<name>A0AAP0BLI1_9ASPA</name>
<dbReference type="SUPFAM" id="SSF56672">
    <property type="entry name" value="DNA/RNA polymerases"/>
    <property type="match status" value="1"/>
</dbReference>
<dbReference type="Proteomes" id="UP001418222">
    <property type="component" value="Unassembled WGS sequence"/>
</dbReference>
<feature type="domain" description="CCHC-type" evidence="20">
    <location>
        <begin position="686"/>
        <end position="701"/>
    </location>
</feature>
<dbReference type="Pfam" id="PF00665">
    <property type="entry name" value="rve"/>
    <property type="match status" value="1"/>
</dbReference>
<accession>A0AAP0BLI1</accession>
<dbReference type="GO" id="GO:0006508">
    <property type="term" value="P:proteolysis"/>
    <property type="evidence" value="ECO:0007669"/>
    <property type="project" value="UniProtKB-KW"/>
</dbReference>
<evidence type="ECO:0000256" key="12">
    <source>
        <dbReference type="ARBA" id="ARBA00022908"/>
    </source>
</evidence>
<keyword evidence="12" id="KW-0229">DNA integration</keyword>
<evidence type="ECO:0000256" key="9">
    <source>
        <dbReference type="ARBA" id="ARBA00022801"/>
    </source>
</evidence>
<dbReference type="InterPro" id="IPR036875">
    <property type="entry name" value="Znf_CCHC_sf"/>
</dbReference>
<keyword evidence="14" id="KW-0548">Nucleotidyltransferase</keyword>
<comment type="function">
    <text evidence="1">The aspartyl protease (PR) mediates the proteolytic cleavages of the Gag and Gag-Pol polyproteins after assembly of the VLP.</text>
</comment>
<dbReference type="Gene3D" id="4.10.60.10">
    <property type="entry name" value="Zinc finger, CCHC-type"/>
    <property type="match status" value="1"/>
</dbReference>
<dbReference type="InterPro" id="IPR036397">
    <property type="entry name" value="RNaseH_sf"/>
</dbReference>
<dbReference type="InterPro" id="IPR057670">
    <property type="entry name" value="SH3_retrovirus"/>
</dbReference>
<evidence type="ECO:0000256" key="16">
    <source>
        <dbReference type="ARBA" id="ARBA00023172"/>
    </source>
</evidence>
<evidence type="ECO:0000256" key="15">
    <source>
        <dbReference type="ARBA" id="ARBA00023113"/>
    </source>
</evidence>
<evidence type="ECO:0000256" key="5">
    <source>
        <dbReference type="ARBA" id="ARBA00022723"/>
    </source>
</evidence>
<dbReference type="InterPro" id="IPR013103">
    <property type="entry name" value="RVT_2"/>
</dbReference>
<dbReference type="Pfam" id="PF07727">
    <property type="entry name" value="RVT_2"/>
    <property type="match status" value="1"/>
</dbReference>
<feature type="domain" description="Integrase catalytic" evidence="21">
    <location>
        <begin position="934"/>
        <end position="1100"/>
    </location>
</feature>
<keyword evidence="11" id="KW-0460">Magnesium</keyword>
<evidence type="ECO:0000313" key="23">
    <source>
        <dbReference type="Proteomes" id="UP001418222"/>
    </source>
</evidence>
<dbReference type="GO" id="GO:0015074">
    <property type="term" value="P:DNA integration"/>
    <property type="evidence" value="ECO:0007669"/>
    <property type="project" value="UniProtKB-KW"/>
</dbReference>
<dbReference type="PROSITE" id="PS50158">
    <property type="entry name" value="ZF_CCHC"/>
    <property type="match status" value="1"/>
</dbReference>
<evidence type="ECO:0000256" key="17">
    <source>
        <dbReference type="ARBA" id="ARBA00023268"/>
    </source>
</evidence>
<evidence type="ECO:0000256" key="18">
    <source>
        <dbReference type="PROSITE-ProRule" id="PRU00047"/>
    </source>
</evidence>
<evidence type="ECO:0000256" key="6">
    <source>
        <dbReference type="ARBA" id="ARBA00022741"/>
    </source>
</evidence>
<evidence type="ECO:0000313" key="22">
    <source>
        <dbReference type="EMBL" id="KAK8944150.1"/>
    </source>
</evidence>
<keyword evidence="18" id="KW-0863">Zinc-finger</keyword>
<protein>
    <submittedName>
        <fullName evidence="22">Uncharacterized protein</fullName>
    </submittedName>
</protein>
<evidence type="ECO:0000256" key="11">
    <source>
        <dbReference type="ARBA" id="ARBA00022842"/>
    </source>
</evidence>
<evidence type="ECO:0000256" key="8">
    <source>
        <dbReference type="ARBA" id="ARBA00022759"/>
    </source>
</evidence>
<dbReference type="InterPro" id="IPR025724">
    <property type="entry name" value="GAG-pre-integrase_dom"/>
</dbReference>
<dbReference type="Pfam" id="PF13976">
    <property type="entry name" value="gag_pre-integrs"/>
    <property type="match status" value="1"/>
</dbReference>